<evidence type="ECO:0000313" key="2">
    <source>
        <dbReference type="Proteomes" id="UP001596422"/>
    </source>
</evidence>
<dbReference type="SUPFAM" id="SSF53850">
    <property type="entry name" value="Periplasmic binding protein-like II"/>
    <property type="match status" value="1"/>
</dbReference>
<gene>
    <name evidence="1" type="ORF">ACFQDL_11735</name>
</gene>
<dbReference type="EMBL" id="JBHSWE010000001">
    <property type="protein sequence ID" value="MFC6670674.1"/>
    <property type="molecule type" value="Genomic_DNA"/>
</dbReference>
<dbReference type="RefSeq" id="WP_379909175.1">
    <property type="nucleotide sequence ID" value="NZ_JBHSWE010000001.1"/>
</dbReference>
<protein>
    <recommendedName>
        <fullName evidence="3">Solute-binding protein family 3/N-terminal domain-containing protein</fullName>
    </recommendedName>
</protein>
<name>A0ABW1ZZX8_9GAMM</name>
<dbReference type="Gene3D" id="3.40.190.10">
    <property type="entry name" value="Periplasmic binding protein-like II"/>
    <property type="match status" value="2"/>
</dbReference>
<comment type="caution">
    <text evidence="1">The sequence shown here is derived from an EMBL/GenBank/DDBJ whole genome shotgun (WGS) entry which is preliminary data.</text>
</comment>
<evidence type="ECO:0000313" key="1">
    <source>
        <dbReference type="EMBL" id="MFC6670674.1"/>
    </source>
</evidence>
<evidence type="ECO:0008006" key="3">
    <source>
        <dbReference type="Google" id="ProtNLM"/>
    </source>
</evidence>
<reference evidence="2" key="1">
    <citation type="journal article" date="2019" name="Int. J. Syst. Evol. Microbiol.">
        <title>The Global Catalogue of Microorganisms (GCM) 10K type strain sequencing project: providing services to taxonomists for standard genome sequencing and annotation.</title>
        <authorList>
            <consortium name="The Broad Institute Genomics Platform"/>
            <consortium name="The Broad Institute Genome Sequencing Center for Infectious Disease"/>
            <person name="Wu L."/>
            <person name="Ma J."/>
        </authorList>
    </citation>
    <scope>NUCLEOTIDE SEQUENCE [LARGE SCALE GENOMIC DNA]</scope>
    <source>
        <strain evidence="2">NBRC 111756</strain>
    </source>
</reference>
<proteinExistence type="predicted"/>
<dbReference type="Proteomes" id="UP001596422">
    <property type="component" value="Unassembled WGS sequence"/>
</dbReference>
<keyword evidence="2" id="KW-1185">Reference proteome</keyword>
<sequence length="195" mass="22533">MGGVALERVQCALRRMGQPYELHMMRWDKAQLLVETNEMHGFFAGSANSARSRYAEASIPVISEALSWFIAPGAKLDLDEESSRYQARYGAKFNTSKWLYLKKNGYNVVKKPRDADALLQMLWQGDIDVALEYELTFEHSMRQMGIPLDHFRREPYKRQDLNVQFSKDFLRQNPNFLGAFNEALAPCVKSVHYDD</sequence>
<accession>A0ABW1ZZX8</accession>
<organism evidence="1 2">
    <name type="scientific">Marinobacterium aestuariivivens</name>
    <dbReference type="NCBI Taxonomy" id="1698799"/>
    <lineage>
        <taxon>Bacteria</taxon>
        <taxon>Pseudomonadati</taxon>
        <taxon>Pseudomonadota</taxon>
        <taxon>Gammaproteobacteria</taxon>
        <taxon>Oceanospirillales</taxon>
        <taxon>Oceanospirillaceae</taxon>
        <taxon>Marinobacterium</taxon>
    </lineage>
</organism>